<accession>A0A0E9Q9J8</accession>
<reference evidence="1" key="2">
    <citation type="journal article" date="2015" name="Fish Shellfish Immunol.">
        <title>Early steps in the European eel (Anguilla anguilla)-Vibrio vulnificus interaction in the gills: Role of the RtxA13 toxin.</title>
        <authorList>
            <person name="Callol A."/>
            <person name="Pajuelo D."/>
            <person name="Ebbesson L."/>
            <person name="Teles M."/>
            <person name="MacKenzie S."/>
            <person name="Amaro C."/>
        </authorList>
    </citation>
    <scope>NUCLEOTIDE SEQUENCE</scope>
</reference>
<proteinExistence type="predicted"/>
<dbReference type="AlphaFoldDB" id="A0A0E9Q9J8"/>
<evidence type="ECO:0000313" key="1">
    <source>
        <dbReference type="EMBL" id="JAH13217.1"/>
    </source>
</evidence>
<reference evidence="1" key="1">
    <citation type="submission" date="2014-11" db="EMBL/GenBank/DDBJ databases">
        <authorList>
            <person name="Amaro Gonzalez C."/>
        </authorList>
    </citation>
    <scope>NUCLEOTIDE SEQUENCE</scope>
</reference>
<organism evidence="1">
    <name type="scientific">Anguilla anguilla</name>
    <name type="common">European freshwater eel</name>
    <name type="synonym">Muraena anguilla</name>
    <dbReference type="NCBI Taxonomy" id="7936"/>
    <lineage>
        <taxon>Eukaryota</taxon>
        <taxon>Metazoa</taxon>
        <taxon>Chordata</taxon>
        <taxon>Craniata</taxon>
        <taxon>Vertebrata</taxon>
        <taxon>Euteleostomi</taxon>
        <taxon>Actinopterygii</taxon>
        <taxon>Neopterygii</taxon>
        <taxon>Teleostei</taxon>
        <taxon>Anguilliformes</taxon>
        <taxon>Anguillidae</taxon>
        <taxon>Anguilla</taxon>
    </lineage>
</organism>
<protein>
    <submittedName>
        <fullName evidence="1">Uncharacterized protein</fullName>
    </submittedName>
</protein>
<dbReference type="EMBL" id="GBXM01095360">
    <property type="protein sequence ID" value="JAH13217.1"/>
    <property type="molecule type" value="Transcribed_RNA"/>
</dbReference>
<sequence>MKNIIFDLLWQDGKRPVFVPLTSTSKGLTPLLLSVSFALNPSRSLSSSSFASLAGRGMLGRTIPVR</sequence>
<name>A0A0E9Q9J8_ANGAN</name>